<dbReference type="Proteomes" id="UP001168128">
    <property type="component" value="Unassembled WGS sequence"/>
</dbReference>
<sequence>MLRTNQTFLDYLEGLYSSEEHKGNIVLESFEKGDKILVQNQISTKIMLVKSGITKCYFVEENGKEYIVEFMGKGEIIGEIEVIKNVPCICSIEAITEVTVYSMSIPYFQALIKKDLTLNNLLLDVFAERIFNTSSRASYQQLHKTEHTLSQLLEVKSREMEISKEDMATYLGITVESLNRALEELQENNSEE</sequence>
<keyword evidence="3" id="KW-0804">Transcription</keyword>
<dbReference type="InterPro" id="IPR012318">
    <property type="entry name" value="HTH_CRP"/>
</dbReference>
<dbReference type="InterPro" id="IPR018490">
    <property type="entry name" value="cNMP-bd_dom_sf"/>
</dbReference>
<dbReference type="PANTHER" id="PTHR24567:SF74">
    <property type="entry name" value="HTH-TYPE TRANSCRIPTIONAL REGULATOR ARCR"/>
    <property type="match status" value="1"/>
</dbReference>
<dbReference type="SUPFAM" id="SSF51206">
    <property type="entry name" value="cAMP-binding domain-like"/>
    <property type="match status" value="1"/>
</dbReference>
<keyword evidence="2" id="KW-0238">DNA-binding</keyword>
<dbReference type="Gene3D" id="2.60.120.10">
    <property type="entry name" value="Jelly Rolls"/>
    <property type="match status" value="1"/>
</dbReference>
<gene>
    <name evidence="5" type="ORF">QWT87_06440</name>
</gene>
<dbReference type="RefSeq" id="WP_302714922.1">
    <property type="nucleotide sequence ID" value="NZ_JAULSJ010000007.1"/>
</dbReference>
<reference evidence="5" key="1">
    <citation type="submission" date="2023-07" db="EMBL/GenBank/DDBJ databases">
        <title>AMR profile of multidrug- resistance Chryseobacterium gambrini related strain.</title>
        <authorList>
            <person name="Kirdat K."/>
            <person name="Bhatt A."/>
            <person name="Kuyare S."/>
            <person name="Yadav A."/>
        </authorList>
    </citation>
    <scope>NUCLEOTIDE SEQUENCE</scope>
    <source>
        <strain evidence="5">APV-1</strain>
    </source>
</reference>
<protein>
    <submittedName>
        <fullName evidence="5">Crp/Fnr family transcriptional regulator</fullName>
    </submittedName>
</protein>
<accession>A0ABT8U510</accession>
<comment type="caution">
    <text evidence="5">The sequence shown here is derived from an EMBL/GenBank/DDBJ whole genome shotgun (WGS) entry which is preliminary data.</text>
</comment>
<evidence type="ECO:0000256" key="1">
    <source>
        <dbReference type="ARBA" id="ARBA00023015"/>
    </source>
</evidence>
<keyword evidence="1" id="KW-0805">Transcription regulation</keyword>
<feature type="domain" description="Cyclic nucleotide-binding" evidence="4">
    <location>
        <begin position="30"/>
        <end position="129"/>
    </location>
</feature>
<dbReference type="InterPro" id="IPR050397">
    <property type="entry name" value="Env_Response_Regulators"/>
</dbReference>
<dbReference type="CDD" id="cd00038">
    <property type="entry name" value="CAP_ED"/>
    <property type="match status" value="1"/>
</dbReference>
<evidence type="ECO:0000259" key="4">
    <source>
        <dbReference type="PROSITE" id="PS50042"/>
    </source>
</evidence>
<evidence type="ECO:0000256" key="2">
    <source>
        <dbReference type="ARBA" id="ARBA00023125"/>
    </source>
</evidence>
<dbReference type="EMBL" id="JAULSJ010000007">
    <property type="protein sequence ID" value="MDO3424524.1"/>
    <property type="molecule type" value="Genomic_DNA"/>
</dbReference>
<dbReference type="PANTHER" id="PTHR24567">
    <property type="entry name" value="CRP FAMILY TRANSCRIPTIONAL REGULATORY PROTEIN"/>
    <property type="match status" value="1"/>
</dbReference>
<keyword evidence="6" id="KW-1185">Reference proteome</keyword>
<dbReference type="InterPro" id="IPR014710">
    <property type="entry name" value="RmlC-like_jellyroll"/>
</dbReference>
<dbReference type="InterPro" id="IPR000595">
    <property type="entry name" value="cNMP-bd_dom"/>
</dbReference>
<evidence type="ECO:0000256" key="3">
    <source>
        <dbReference type="ARBA" id="ARBA00023163"/>
    </source>
</evidence>
<proteinExistence type="predicted"/>
<evidence type="ECO:0000313" key="5">
    <source>
        <dbReference type="EMBL" id="MDO3424524.1"/>
    </source>
</evidence>
<organism evidence="5 6">
    <name type="scientific">Chryseobacterium urinae</name>
    <dbReference type="NCBI Taxonomy" id="3058400"/>
    <lineage>
        <taxon>Bacteria</taxon>
        <taxon>Pseudomonadati</taxon>
        <taxon>Bacteroidota</taxon>
        <taxon>Flavobacteriia</taxon>
        <taxon>Flavobacteriales</taxon>
        <taxon>Weeksellaceae</taxon>
        <taxon>Chryseobacterium group</taxon>
        <taxon>Chryseobacterium</taxon>
    </lineage>
</organism>
<evidence type="ECO:0000313" key="6">
    <source>
        <dbReference type="Proteomes" id="UP001168128"/>
    </source>
</evidence>
<name>A0ABT8U510_9FLAO</name>
<dbReference type="PROSITE" id="PS50042">
    <property type="entry name" value="CNMP_BINDING_3"/>
    <property type="match status" value="1"/>
</dbReference>
<dbReference type="Pfam" id="PF00325">
    <property type="entry name" value="Crp"/>
    <property type="match status" value="1"/>
</dbReference>
<dbReference type="Pfam" id="PF00027">
    <property type="entry name" value="cNMP_binding"/>
    <property type="match status" value="1"/>
</dbReference>